<dbReference type="EMBL" id="CP039852">
    <property type="protein sequence ID" value="QCZ94800.1"/>
    <property type="molecule type" value="Genomic_DNA"/>
</dbReference>
<dbReference type="Pfam" id="PF05137">
    <property type="entry name" value="PilN"/>
    <property type="match status" value="1"/>
</dbReference>
<keyword evidence="1" id="KW-0812">Transmembrane</keyword>
<organism evidence="2 3">
    <name type="scientific">Salinimonas iocasae</name>
    <dbReference type="NCBI Taxonomy" id="2572577"/>
    <lineage>
        <taxon>Bacteria</taxon>
        <taxon>Pseudomonadati</taxon>
        <taxon>Pseudomonadota</taxon>
        <taxon>Gammaproteobacteria</taxon>
        <taxon>Alteromonadales</taxon>
        <taxon>Alteromonadaceae</taxon>
        <taxon>Alteromonas/Salinimonas group</taxon>
        <taxon>Salinimonas</taxon>
    </lineage>
</organism>
<gene>
    <name evidence="2" type="ORF">FBQ74_15590</name>
</gene>
<keyword evidence="1" id="KW-1133">Transmembrane helix</keyword>
<dbReference type="PANTHER" id="PTHR40278:SF2">
    <property type="entry name" value="TYPE IV PILUS INNER MEMBRANE COMPONENT PILN"/>
    <property type="match status" value="1"/>
</dbReference>
<dbReference type="AlphaFoldDB" id="A0A5B7YHK6"/>
<evidence type="ECO:0000313" key="2">
    <source>
        <dbReference type="EMBL" id="QCZ94800.1"/>
    </source>
</evidence>
<dbReference type="GO" id="GO:0043683">
    <property type="term" value="P:type IV pilus assembly"/>
    <property type="evidence" value="ECO:0007669"/>
    <property type="project" value="TreeGrafter"/>
</dbReference>
<dbReference type="RefSeq" id="WP_139757536.1">
    <property type="nucleotide sequence ID" value="NZ_CP039852.1"/>
</dbReference>
<dbReference type="PANTHER" id="PTHR40278">
    <property type="entry name" value="DNA UTILIZATION PROTEIN HOFN"/>
    <property type="match status" value="1"/>
</dbReference>
<dbReference type="Proteomes" id="UP000304912">
    <property type="component" value="Chromosome"/>
</dbReference>
<dbReference type="KEGG" id="salk:FBQ74_15590"/>
<dbReference type="GO" id="GO:0043107">
    <property type="term" value="P:type IV pilus-dependent motility"/>
    <property type="evidence" value="ECO:0007669"/>
    <property type="project" value="TreeGrafter"/>
</dbReference>
<evidence type="ECO:0000313" key="3">
    <source>
        <dbReference type="Proteomes" id="UP000304912"/>
    </source>
</evidence>
<feature type="transmembrane region" description="Helical" evidence="1">
    <location>
        <begin position="21"/>
        <end position="40"/>
    </location>
</feature>
<sequence length="193" mass="21415">MAHVNLLPWREQQRQLQKKNYLGFLALVALTIGLIFWVAGQTIEQQTQHQNARNTFLTQEIAKLDAQISQIQKIKDKKSAIEQRMALIGQLQVSRNVAPRVFHELAQIVPPGVSFKTMQRSGNSITIEGISESNNRLSDFMRRIENSEVFSHGDLSSIVADTSAADAVSGFTLTFQISPDVAPVPADTTAKKS</sequence>
<reference evidence="2 3" key="1">
    <citation type="submission" date="2019-04" db="EMBL/GenBank/DDBJ databases">
        <title>Salinimonas iocasae sp. nov., a halophilic bacterium isolated from the outer tube casing of tubeworms in Okinawa Trough.</title>
        <authorList>
            <person name="Zhang H."/>
            <person name="Wang H."/>
            <person name="Li C."/>
        </authorList>
    </citation>
    <scope>NUCLEOTIDE SEQUENCE [LARGE SCALE GENOMIC DNA]</scope>
    <source>
        <strain evidence="2 3">KX18D6</strain>
    </source>
</reference>
<evidence type="ECO:0000256" key="1">
    <source>
        <dbReference type="SAM" id="Phobius"/>
    </source>
</evidence>
<keyword evidence="1" id="KW-0472">Membrane</keyword>
<proteinExistence type="predicted"/>
<name>A0A5B7YHK6_9ALTE</name>
<dbReference type="OrthoDB" id="5296173at2"/>
<protein>
    <submittedName>
        <fullName evidence="2">PilN domain-containing protein</fullName>
    </submittedName>
</protein>
<dbReference type="InterPro" id="IPR007813">
    <property type="entry name" value="PilN"/>
</dbReference>
<dbReference type="InterPro" id="IPR052534">
    <property type="entry name" value="Extracell_DNA_Util/SecSys_Comp"/>
</dbReference>
<keyword evidence="3" id="KW-1185">Reference proteome</keyword>
<accession>A0A5B7YHK6</accession>